<accession>A0ABD0LVY5</accession>
<dbReference type="PANTHER" id="PTHR47595:SF1">
    <property type="entry name" value="MYB_SANT-LIKE DNA-BINDING DOMAIN-CONTAINING PROTEIN"/>
    <property type="match status" value="1"/>
</dbReference>
<dbReference type="InterPro" id="IPR044822">
    <property type="entry name" value="Myb_DNA-bind_4"/>
</dbReference>
<dbReference type="Proteomes" id="UP001519460">
    <property type="component" value="Unassembled WGS sequence"/>
</dbReference>
<evidence type="ECO:0000256" key="2">
    <source>
        <dbReference type="SAM" id="MobiDB-lite"/>
    </source>
</evidence>
<feature type="region of interest" description="Disordered" evidence="2">
    <location>
        <begin position="159"/>
        <end position="257"/>
    </location>
</feature>
<dbReference type="Pfam" id="PF13837">
    <property type="entry name" value="Myb_DNA-bind_4"/>
    <property type="match status" value="1"/>
</dbReference>
<evidence type="ECO:0000259" key="3">
    <source>
        <dbReference type="SMART" id="SM00717"/>
    </source>
</evidence>
<dbReference type="Gene3D" id="1.10.10.60">
    <property type="entry name" value="Homeodomain-like"/>
    <property type="match status" value="1"/>
</dbReference>
<keyword evidence="5" id="KW-1185">Reference proteome</keyword>
<feature type="region of interest" description="Disordered" evidence="2">
    <location>
        <begin position="321"/>
        <end position="347"/>
    </location>
</feature>
<reference evidence="4 5" key="1">
    <citation type="journal article" date="2023" name="Sci. Data">
        <title>Genome assembly of the Korean intertidal mud-creeper Batillaria attramentaria.</title>
        <authorList>
            <person name="Patra A.K."/>
            <person name="Ho P.T."/>
            <person name="Jun S."/>
            <person name="Lee S.J."/>
            <person name="Kim Y."/>
            <person name="Won Y.J."/>
        </authorList>
    </citation>
    <scope>NUCLEOTIDE SEQUENCE [LARGE SCALE GENOMIC DNA]</scope>
    <source>
        <strain evidence="4">Wonlab-2016</strain>
    </source>
</reference>
<name>A0ABD0LVY5_9CAEN</name>
<feature type="compositionally biased region" description="Low complexity" evidence="2">
    <location>
        <begin position="213"/>
        <end position="234"/>
    </location>
</feature>
<dbReference type="PANTHER" id="PTHR47595">
    <property type="entry name" value="HEAT SHOCK 70 KDA PROTEIN 14"/>
    <property type="match status" value="1"/>
</dbReference>
<feature type="coiled-coil region" evidence="1">
    <location>
        <begin position="284"/>
        <end position="311"/>
    </location>
</feature>
<dbReference type="SMART" id="SM00717">
    <property type="entry name" value="SANT"/>
    <property type="match status" value="1"/>
</dbReference>
<feature type="compositionally biased region" description="Basic and acidic residues" evidence="2">
    <location>
        <begin position="180"/>
        <end position="194"/>
    </location>
</feature>
<feature type="compositionally biased region" description="Low complexity" evidence="2">
    <location>
        <begin position="160"/>
        <end position="177"/>
    </location>
</feature>
<evidence type="ECO:0000313" key="5">
    <source>
        <dbReference type="Proteomes" id="UP001519460"/>
    </source>
</evidence>
<sequence>MAAEDTAAAGRVNWTQAETQLLIQVWSENSIQKMFEGCVRNGHIYEQISRVLKIDHKIHRTPVQCRNKMKKLQTKYYEASDRNKKSGSGRNSFPFYDQMAPFMKDKPSVNPGRLLASSTGRLAVASGSAVSPSMCCVVENSADESSDGGESVLEVDPSVLSRSSHLSDDTSGSSPSPFQEESRESLPSLEEPKKQLRTTLPPLVKASTSENQPKATCSSTKTPSTPKPSTSASAIDKVPPTRNVLKSKRKYAADSKGKADEIEVALKSFKEISESAIKAFNDGADRRLQKMLDAEKERQKAEMEQERMMLNFFSNIFGGGGFHRPDDDDDDEPSVSDLIGSKNVRRQ</sequence>
<feature type="domain" description="Myb-like" evidence="3">
    <location>
        <begin position="10"/>
        <end position="75"/>
    </location>
</feature>
<evidence type="ECO:0000256" key="1">
    <source>
        <dbReference type="SAM" id="Coils"/>
    </source>
</evidence>
<comment type="caution">
    <text evidence="4">The sequence shown here is derived from an EMBL/GenBank/DDBJ whole genome shotgun (WGS) entry which is preliminary data.</text>
</comment>
<protein>
    <recommendedName>
        <fullName evidence="3">Myb-like domain-containing protein</fullName>
    </recommendedName>
</protein>
<dbReference type="InterPro" id="IPR001005">
    <property type="entry name" value="SANT/Myb"/>
</dbReference>
<proteinExistence type="predicted"/>
<gene>
    <name evidence="4" type="ORF">BaRGS_00005226</name>
</gene>
<organism evidence="4 5">
    <name type="scientific">Batillaria attramentaria</name>
    <dbReference type="NCBI Taxonomy" id="370345"/>
    <lineage>
        <taxon>Eukaryota</taxon>
        <taxon>Metazoa</taxon>
        <taxon>Spiralia</taxon>
        <taxon>Lophotrochozoa</taxon>
        <taxon>Mollusca</taxon>
        <taxon>Gastropoda</taxon>
        <taxon>Caenogastropoda</taxon>
        <taxon>Sorbeoconcha</taxon>
        <taxon>Cerithioidea</taxon>
        <taxon>Batillariidae</taxon>
        <taxon>Batillaria</taxon>
    </lineage>
</organism>
<keyword evidence="1" id="KW-0175">Coiled coil</keyword>
<dbReference type="AlphaFoldDB" id="A0ABD0LVY5"/>
<dbReference type="EMBL" id="JACVVK020000019">
    <property type="protein sequence ID" value="KAK7503687.1"/>
    <property type="molecule type" value="Genomic_DNA"/>
</dbReference>
<evidence type="ECO:0000313" key="4">
    <source>
        <dbReference type="EMBL" id="KAK7503687.1"/>
    </source>
</evidence>